<evidence type="ECO:0000313" key="2">
    <source>
        <dbReference type="Proteomes" id="UP000789366"/>
    </source>
</evidence>
<comment type="caution">
    <text evidence="1">The sequence shown here is derived from an EMBL/GenBank/DDBJ whole genome shotgun (WGS) entry which is preliminary data.</text>
</comment>
<sequence>TKGIQIALRRLKDNTFHESLMGLYKSLKCFTATNFYTENAVCKPEISPIIRFYGITKDVKGYMFVMQVAERGDLQKYLFDNFDKMKWYDDKLLILANIANGLRIIHENGLTHRNLHCRNVLIAFEDTVLSQNIQEIIQEIELYIKRNTSKSLPPPKNVNNSNGHNSSHVAIGPMPI</sequence>
<protein>
    <submittedName>
        <fullName evidence="1">17416_t:CDS:1</fullName>
    </submittedName>
</protein>
<evidence type="ECO:0000313" key="1">
    <source>
        <dbReference type="EMBL" id="CAG8525764.1"/>
    </source>
</evidence>
<proteinExistence type="predicted"/>
<dbReference type="EMBL" id="CAJVPW010003544">
    <property type="protein sequence ID" value="CAG8525764.1"/>
    <property type="molecule type" value="Genomic_DNA"/>
</dbReference>
<gene>
    <name evidence="1" type="ORF">SPELUC_LOCUS4140</name>
</gene>
<keyword evidence="2" id="KW-1185">Reference proteome</keyword>
<dbReference type="Proteomes" id="UP000789366">
    <property type="component" value="Unassembled WGS sequence"/>
</dbReference>
<accession>A0ACA9LIJ6</accession>
<feature type="non-terminal residue" evidence="1">
    <location>
        <position position="1"/>
    </location>
</feature>
<organism evidence="1 2">
    <name type="scientific">Cetraspora pellucida</name>
    <dbReference type="NCBI Taxonomy" id="1433469"/>
    <lineage>
        <taxon>Eukaryota</taxon>
        <taxon>Fungi</taxon>
        <taxon>Fungi incertae sedis</taxon>
        <taxon>Mucoromycota</taxon>
        <taxon>Glomeromycotina</taxon>
        <taxon>Glomeromycetes</taxon>
        <taxon>Diversisporales</taxon>
        <taxon>Gigasporaceae</taxon>
        <taxon>Cetraspora</taxon>
    </lineage>
</organism>
<reference evidence="1" key="1">
    <citation type="submission" date="2021-06" db="EMBL/GenBank/DDBJ databases">
        <authorList>
            <person name="Kallberg Y."/>
            <person name="Tangrot J."/>
            <person name="Rosling A."/>
        </authorList>
    </citation>
    <scope>NUCLEOTIDE SEQUENCE</scope>
    <source>
        <strain evidence="1">28 12/20/2015</strain>
    </source>
</reference>
<name>A0ACA9LIJ6_9GLOM</name>